<dbReference type="AlphaFoldDB" id="A0A371IN12"/>
<gene>
    <name evidence="2" type="ORF">BBG48_002075</name>
</gene>
<dbReference type="CDD" id="cd00755">
    <property type="entry name" value="YgdL_like"/>
    <property type="match status" value="1"/>
</dbReference>
<evidence type="ECO:0000313" key="2">
    <source>
        <dbReference type="EMBL" id="RDY21882.1"/>
    </source>
</evidence>
<proteinExistence type="predicted"/>
<feature type="domain" description="THIF-type NAD/FAD binding fold" evidence="1">
    <location>
        <begin position="11"/>
        <end position="236"/>
    </location>
</feature>
<protein>
    <submittedName>
        <fullName evidence="2">tRNA threonylcarbamoyladenosine dehydratase</fullName>
    </submittedName>
</protein>
<dbReference type="GO" id="GO:0061504">
    <property type="term" value="P:cyclic threonylcarbamoyladenosine biosynthetic process"/>
    <property type="evidence" value="ECO:0007669"/>
    <property type="project" value="TreeGrafter"/>
</dbReference>
<dbReference type="InterPro" id="IPR045886">
    <property type="entry name" value="ThiF/MoeB/HesA"/>
</dbReference>
<organism evidence="2 3">
    <name type="scientific">Criibacterium bergeronii</name>
    <dbReference type="NCBI Taxonomy" id="1871336"/>
    <lineage>
        <taxon>Bacteria</taxon>
        <taxon>Bacillati</taxon>
        <taxon>Bacillota</taxon>
        <taxon>Clostridia</taxon>
        <taxon>Peptostreptococcales</taxon>
        <taxon>Filifactoraceae</taxon>
        <taxon>Criibacterium</taxon>
    </lineage>
</organism>
<dbReference type="Proteomes" id="UP000093352">
    <property type="component" value="Unassembled WGS sequence"/>
</dbReference>
<dbReference type="STRING" id="1871336.BBG48_07345"/>
<dbReference type="PANTHER" id="PTHR43267">
    <property type="entry name" value="TRNA THREONYLCARBAMOYLADENOSINE DEHYDRATASE"/>
    <property type="match status" value="1"/>
</dbReference>
<dbReference type="InterPro" id="IPR000594">
    <property type="entry name" value="ThiF_NAD_FAD-bd"/>
</dbReference>
<dbReference type="Gene3D" id="3.40.50.720">
    <property type="entry name" value="NAD(P)-binding Rossmann-like Domain"/>
    <property type="match status" value="1"/>
</dbReference>
<evidence type="ECO:0000313" key="3">
    <source>
        <dbReference type="Proteomes" id="UP000093352"/>
    </source>
</evidence>
<dbReference type="PANTHER" id="PTHR43267:SF1">
    <property type="entry name" value="TRNA THREONYLCARBAMOYLADENOSINE DEHYDRATASE"/>
    <property type="match status" value="1"/>
</dbReference>
<evidence type="ECO:0000259" key="1">
    <source>
        <dbReference type="Pfam" id="PF00899"/>
    </source>
</evidence>
<sequence>MKMEFKRLELIIGNKNIEKLKNSHIAIFGLGGVGGYVAEGLSRSGIGQFTLIDYDIVDITNINRQIIATHSSIGKYKTELFEKRIKDINPDAKIKLLTKKYEKSENELFFGEEHYDFVVDAIDMVTSKIDLIVSCYEKNIPIISSMGMGKRLDPSHIRLTTLDKTYNCSLAKVMRRELKEYGITKLPCVFSDEICEFALADKSTEKKVIGSSAFVPSVAGFTIASYIIRNLIGEENEK</sequence>
<name>A0A371IN12_9FIRM</name>
<reference evidence="2 3" key="1">
    <citation type="journal article" date="2016" name="Genome Announc.">
        <title>Draft Genome Sequence of Criibacterium bergeronii gen. nov., sp. nov., Strain CCRI-22567T, Isolated from a Vaginal Sample from a Woman with Bacterial Vaginosis.</title>
        <authorList>
            <person name="Maheux A.F."/>
            <person name="Berube E."/>
            <person name="Boudreau D.K."/>
            <person name="Raymond F."/>
            <person name="Corbeil J."/>
            <person name="Roy P.H."/>
            <person name="Boissinot M."/>
            <person name="Omar R.F."/>
        </authorList>
    </citation>
    <scope>NUCLEOTIDE SEQUENCE [LARGE SCALE GENOMIC DNA]</scope>
    <source>
        <strain evidence="2 3">CCRI-22567</strain>
    </source>
</reference>
<dbReference type="GO" id="GO:0008641">
    <property type="term" value="F:ubiquitin-like modifier activating enzyme activity"/>
    <property type="evidence" value="ECO:0007669"/>
    <property type="project" value="InterPro"/>
</dbReference>
<dbReference type="InterPro" id="IPR035985">
    <property type="entry name" value="Ubiquitin-activating_enz"/>
</dbReference>
<dbReference type="SUPFAM" id="SSF69572">
    <property type="entry name" value="Activating enzymes of the ubiquitin-like proteins"/>
    <property type="match status" value="1"/>
</dbReference>
<dbReference type="EMBL" id="MBEW02000003">
    <property type="protein sequence ID" value="RDY21882.1"/>
    <property type="molecule type" value="Genomic_DNA"/>
</dbReference>
<keyword evidence="3" id="KW-1185">Reference proteome</keyword>
<accession>A0A371IN12</accession>
<dbReference type="Pfam" id="PF00899">
    <property type="entry name" value="ThiF"/>
    <property type="match status" value="1"/>
</dbReference>
<comment type="caution">
    <text evidence="2">The sequence shown here is derived from an EMBL/GenBank/DDBJ whole genome shotgun (WGS) entry which is preliminary data.</text>
</comment>
<dbReference type="GO" id="GO:0061503">
    <property type="term" value="F:tRNA threonylcarbamoyladenosine dehydratase"/>
    <property type="evidence" value="ECO:0007669"/>
    <property type="project" value="TreeGrafter"/>
</dbReference>